<dbReference type="InterPro" id="IPR050151">
    <property type="entry name" value="Class-I_Pyr_Nuc-Dis_Oxidored"/>
</dbReference>
<feature type="disulfide bond" description="Redox-active" evidence="15">
    <location>
        <begin position="43"/>
        <end position="48"/>
    </location>
</feature>
<comment type="miscellaneous">
    <text evidence="16">The active site is a redox-active disulfide bond.</text>
</comment>
<dbReference type="InterPro" id="IPR036188">
    <property type="entry name" value="FAD/NAD-bd_sf"/>
</dbReference>
<sequence>MAAKSFDMIVIGAGPGGYVAAIRGAQLGLNVAVVEREHMGGICLNWGCIPTKAMLRSSEVFHLMHRAAEFGLKADKIDYDLDAVVKRSRGVAKQLNSGVGHLLKKNKVTTIMGEATVPAKGKVSVKTEKGTEDLTAKHIVLATGARARELPGLEADGERVWTYKHALVPPHMPKKLLVIGSGAIGIEFASFYNTLGADTTVVEVMDRILPVEDAEIAGMAKKAFEKQGMKIMEKAMVKQLDRAKDKVTAHIETGGKVEKHAFDAVISAVGIVGNTEGLGLEELGVTVDRTHVVTDEYCRTGVEGVYAIGDLAGAPWLAHKASHEGVMVADMIAGQKAHPVKPESIAGCTYCHPQIASVGMTEAQAKEAGYKIKVGRFPFIGNGKAIALGEPEGMVKTLFDEKTGELLGAHMIGAEVTELIQGYVVGRQLETTEEDLMQAVFPHPTLSEMMHESVLDAFDRVIHI</sequence>
<keyword evidence="10" id="KW-1015">Disulfide bond</keyword>
<name>A0A967BBN2_9RHOB</name>
<dbReference type="InterPro" id="IPR001100">
    <property type="entry name" value="Pyr_nuc-diS_OxRdtase"/>
</dbReference>
<evidence type="ECO:0000256" key="12">
    <source>
        <dbReference type="ARBA" id="ARBA00049187"/>
    </source>
</evidence>
<comment type="subcellular location">
    <subcellularLocation>
        <location evidence="1">Cytoplasm</location>
    </subcellularLocation>
</comment>
<evidence type="ECO:0000259" key="17">
    <source>
        <dbReference type="Pfam" id="PF02852"/>
    </source>
</evidence>
<comment type="caution">
    <text evidence="19">The sequence shown here is derived from an EMBL/GenBank/DDBJ whole genome shotgun (WGS) entry which is preliminary data.</text>
</comment>
<dbReference type="InterPro" id="IPR012999">
    <property type="entry name" value="Pyr_OxRdtase_I_AS"/>
</dbReference>
<evidence type="ECO:0000256" key="16">
    <source>
        <dbReference type="RuleBase" id="RU003692"/>
    </source>
</evidence>
<dbReference type="PANTHER" id="PTHR22912:SF217">
    <property type="entry name" value="DIHYDROLIPOYL DEHYDROGENASE"/>
    <property type="match status" value="1"/>
</dbReference>
<reference evidence="19" key="1">
    <citation type="submission" date="2020-03" db="EMBL/GenBank/DDBJ databases">
        <title>Roseovarius gahaiensis sp. nov., isolated from Gahai Saline Lake, China.</title>
        <authorList>
            <person name="Sun X."/>
        </authorList>
    </citation>
    <scope>NUCLEOTIDE SEQUENCE</scope>
    <source>
        <strain evidence="19">GH877</strain>
    </source>
</reference>
<dbReference type="SUPFAM" id="SSF55424">
    <property type="entry name" value="FAD/NAD-linked reductases, dimerisation (C-terminal) domain"/>
    <property type="match status" value="1"/>
</dbReference>
<evidence type="ECO:0000313" key="20">
    <source>
        <dbReference type="Proteomes" id="UP000639775"/>
    </source>
</evidence>
<protein>
    <recommendedName>
        <fullName evidence="4 16">Dihydrolipoyl dehydrogenase</fullName>
        <ecNumber evidence="3 16">1.8.1.4</ecNumber>
    </recommendedName>
</protein>
<dbReference type="PROSITE" id="PS00076">
    <property type="entry name" value="PYRIDINE_REDOX_1"/>
    <property type="match status" value="1"/>
</dbReference>
<dbReference type="PRINTS" id="PR00368">
    <property type="entry name" value="FADPNR"/>
</dbReference>
<feature type="binding site" evidence="14">
    <location>
        <position position="52"/>
    </location>
    <ligand>
        <name>FAD</name>
        <dbReference type="ChEBI" id="CHEBI:57692"/>
    </ligand>
</feature>
<evidence type="ECO:0000256" key="8">
    <source>
        <dbReference type="ARBA" id="ARBA00023002"/>
    </source>
</evidence>
<comment type="catalytic activity">
    <reaction evidence="12 16">
        <text>N(6)-[(R)-dihydrolipoyl]-L-lysyl-[protein] + NAD(+) = N(6)-[(R)-lipoyl]-L-lysyl-[protein] + NADH + H(+)</text>
        <dbReference type="Rhea" id="RHEA:15045"/>
        <dbReference type="Rhea" id="RHEA-COMP:10474"/>
        <dbReference type="Rhea" id="RHEA-COMP:10475"/>
        <dbReference type="ChEBI" id="CHEBI:15378"/>
        <dbReference type="ChEBI" id="CHEBI:57540"/>
        <dbReference type="ChEBI" id="CHEBI:57945"/>
        <dbReference type="ChEBI" id="CHEBI:83099"/>
        <dbReference type="ChEBI" id="CHEBI:83100"/>
        <dbReference type="EC" id="1.8.1.4"/>
    </reaction>
</comment>
<comment type="similarity">
    <text evidence="2 16">Belongs to the class-I pyridine nucleotide-disulfide oxidoreductase family.</text>
</comment>
<dbReference type="FunFam" id="3.30.390.30:FF:000001">
    <property type="entry name" value="Dihydrolipoyl dehydrogenase"/>
    <property type="match status" value="1"/>
</dbReference>
<dbReference type="SUPFAM" id="SSF51905">
    <property type="entry name" value="FAD/NAD(P)-binding domain"/>
    <property type="match status" value="1"/>
</dbReference>
<proteinExistence type="inferred from homology"/>
<evidence type="ECO:0000256" key="11">
    <source>
        <dbReference type="ARBA" id="ARBA00023284"/>
    </source>
</evidence>
<evidence type="ECO:0000256" key="9">
    <source>
        <dbReference type="ARBA" id="ARBA00023027"/>
    </source>
</evidence>
<evidence type="ECO:0000256" key="7">
    <source>
        <dbReference type="ARBA" id="ARBA00022827"/>
    </source>
</evidence>
<keyword evidence="8 16" id="KW-0560">Oxidoreductase</keyword>
<dbReference type="Pfam" id="PF07992">
    <property type="entry name" value="Pyr_redox_2"/>
    <property type="match status" value="1"/>
</dbReference>
<feature type="binding site" evidence="14">
    <location>
        <position position="270"/>
    </location>
    <ligand>
        <name>NAD(+)</name>
        <dbReference type="ChEBI" id="CHEBI:57540"/>
    </ligand>
</feature>
<dbReference type="InterPro" id="IPR016156">
    <property type="entry name" value="FAD/NAD-linked_Rdtase_dimer_sf"/>
</dbReference>
<evidence type="ECO:0000256" key="15">
    <source>
        <dbReference type="PIRSR" id="PIRSR000350-4"/>
    </source>
</evidence>
<dbReference type="GO" id="GO:0006103">
    <property type="term" value="P:2-oxoglutarate metabolic process"/>
    <property type="evidence" value="ECO:0007669"/>
    <property type="project" value="TreeGrafter"/>
</dbReference>
<dbReference type="Proteomes" id="UP000639775">
    <property type="component" value="Unassembled WGS sequence"/>
</dbReference>
<feature type="binding site" evidence="14">
    <location>
        <position position="203"/>
    </location>
    <ligand>
        <name>NAD(+)</name>
        <dbReference type="ChEBI" id="CHEBI:57540"/>
    </ligand>
</feature>
<evidence type="ECO:0000259" key="18">
    <source>
        <dbReference type="Pfam" id="PF07992"/>
    </source>
</evidence>
<dbReference type="EMBL" id="JAAORB010000001">
    <property type="protein sequence ID" value="NHQ72956.1"/>
    <property type="molecule type" value="Genomic_DNA"/>
</dbReference>
<keyword evidence="14" id="KW-0547">Nucleotide-binding</keyword>
<keyword evidence="5" id="KW-0963">Cytoplasm</keyword>
<dbReference type="Gene3D" id="3.50.50.60">
    <property type="entry name" value="FAD/NAD(P)-binding domain"/>
    <property type="match status" value="2"/>
</dbReference>
<dbReference type="Gene3D" id="3.30.390.30">
    <property type="match status" value="1"/>
</dbReference>
<dbReference type="PANTHER" id="PTHR22912">
    <property type="entry name" value="DISULFIDE OXIDOREDUCTASE"/>
    <property type="match status" value="1"/>
</dbReference>
<evidence type="ECO:0000256" key="4">
    <source>
        <dbReference type="ARBA" id="ARBA00016961"/>
    </source>
</evidence>
<evidence type="ECO:0000256" key="2">
    <source>
        <dbReference type="ARBA" id="ARBA00007532"/>
    </source>
</evidence>
<dbReference type="InterPro" id="IPR023753">
    <property type="entry name" value="FAD/NAD-binding_dom"/>
</dbReference>
<evidence type="ECO:0000256" key="1">
    <source>
        <dbReference type="ARBA" id="ARBA00004496"/>
    </source>
</evidence>
<dbReference type="PRINTS" id="PR00411">
    <property type="entry name" value="PNDRDTASEI"/>
</dbReference>
<dbReference type="PIRSF" id="PIRSF000350">
    <property type="entry name" value="Mercury_reductase_MerA"/>
    <property type="match status" value="1"/>
</dbReference>
<dbReference type="RefSeq" id="WP_167192641.1">
    <property type="nucleotide sequence ID" value="NZ_JAAORB010000001.1"/>
</dbReference>
<evidence type="ECO:0000313" key="19">
    <source>
        <dbReference type="EMBL" id="NHQ72956.1"/>
    </source>
</evidence>
<dbReference type="GO" id="GO:0050660">
    <property type="term" value="F:flavin adenine dinucleotide binding"/>
    <property type="evidence" value="ECO:0007669"/>
    <property type="project" value="InterPro"/>
</dbReference>
<dbReference type="InterPro" id="IPR006258">
    <property type="entry name" value="Lipoamide_DH"/>
</dbReference>
<keyword evidence="7 14" id="KW-0274">FAD</keyword>
<feature type="active site" description="Proton acceptor" evidence="13">
    <location>
        <position position="443"/>
    </location>
</feature>
<dbReference type="InterPro" id="IPR004099">
    <property type="entry name" value="Pyr_nucl-diS_OxRdtase_dimer"/>
</dbReference>
<keyword evidence="11 16" id="KW-0676">Redox-active center</keyword>
<evidence type="ECO:0000256" key="3">
    <source>
        <dbReference type="ARBA" id="ARBA00012608"/>
    </source>
</evidence>
<keyword evidence="20" id="KW-1185">Reference proteome</keyword>
<dbReference type="GO" id="GO:0004148">
    <property type="term" value="F:dihydrolipoyl dehydrogenase (NADH) activity"/>
    <property type="evidence" value="ECO:0007669"/>
    <property type="project" value="UniProtKB-EC"/>
</dbReference>
<organism evidence="19 20">
    <name type="scientific">Roseovarius gahaiensis</name>
    <dbReference type="NCBI Taxonomy" id="2716691"/>
    <lineage>
        <taxon>Bacteria</taxon>
        <taxon>Pseudomonadati</taxon>
        <taxon>Pseudomonadota</taxon>
        <taxon>Alphaproteobacteria</taxon>
        <taxon>Rhodobacterales</taxon>
        <taxon>Roseobacteraceae</taxon>
        <taxon>Roseovarius</taxon>
    </lineage>
</organism>
<dbReference type="EC" id="1.8.1.4" evidence="3 16"/>
<feature type="domain" description="FAD/NAD(P)-binding" evidence="18">
    <location>
        <begin position="6"/>
        <end position="325"/>
    </location>
</feature>
<feature type="binding site" evidence="14">
    <location>
        <position position="310"/>
    </location>
    <ligand>
        <name>FAD</name>
        <dbReference type="ChEBI" id="CHEBI:57692"/>
    </ligand>
</feature>
<accession>A0A967BBN2</accession>
<comment type="cofactor">
    <cofactor evidence="14 16">
        <name>FAD</name>
        <dbReference type="ChEBI" id="CHEBI:57692"/>
    </cofactor>
    <text evidence="14 16">Binds 1 FAD per subunit.</text>
</comment>
<feature type="binding site" evidence="14">
    <location>
        <begin position="180"/>
        <end position="187"/>
    </location>
    <ligand>
        <name>NAD(+)</name>
        <dbReference type="ChEBI" id="CHEBI:57540"/>
    </ligand>
</feature>
<evidence type="ECO:0000256" key="14">
    <source>
        <dbReference type="PIRSR" id="PIRSR000350-3"/>
    </source>
</evidence>
<evidence type="ECO:0000256" key="10">
    <source>
        <dbReference type="ARBA" id="ARBA00023157"/>
    </source>
</evidence>
<keyword evidence="6 16" id="KW-0285">Flavoprotein</keyword>
<dbReference type="GO" id="GO:0005737">
    <property type="term" value="C:cytoplasm"/>
    <property type="evidence" value="ECO:0007669"/>
    <property type="project" value="UniProtKB-SubCell"/>
</dbReference>
<keyword evidence="9 14" id="KW-0520">NAD</keyword>
<evidence type="ECO:0000256" key="6">
    <source>
        <dbReference type="ARBA" id="ARBA00022630"/>
    </source>
</evidence>
<gene>
    <name evidence="19" type="primary">lpdA</name>
    <name evidence="19" type="ORF">HAT86_00550</name>
</gene>
<evidence type="ECO:0000256" key="13">
    <source>
        <dbReference type="PIRSR" id="PIRSR000350-2"/>
    </source>
</evidence>
<feature type="domain" description="Pyridine nucleotide-disulphide oxidoreductase dimerisation" evidence="17">
    <location>
        <begin position="345"/>
        <end position="453"/>
    </location>
</feature>
<dbReference type="AlphaFoldDB" id="A0A967BBN2"/>
<dbReference type="NCBIfam" id="TIGR01350">
    <property type="entry name" value="lipoamide_DH"/>
    <property type="match status" value="1"/>
</dbReference>
<dbReference type="Pfam" id="PF02852">
    <property type="entry name" value="Pyr_redox_dim"/>
    <property type="match status" value="1"/>
</dbReference>
<evidence type="ECO:0000256" key="5">
    <source>
        <dbReference type="ARBA" id="ARBA00022490"/>
    </source>
</evidence>